<organism evidence="3 4">
    <name type="scientific">Bordetella genomosp. 2</name>
    <dbReference type="NCBI Taxonomy" id="1983456"/>
    <lineage>
        <taxon>Bacteria</taxon>
        <taxon>Pseudomonadati</taxon>
        <taxon>Pseudomonadota</taxon>
        <taxon>Betaproteobacteria</taxon>
        <taxon>Burkholderiales</taxon>
        <taxon>Alcaligenaceae</taxon>
        <taxon>Bordetella</taxon>
    </lineage>
</organism>
<reference evidence="4" key="1">
    <citation type="submission" date="2017-05" db="EMBL/GenBank/DDBJ databases">
        <title>Complete and WGS of Bordetella genogroups.</title>
        <authorList>
            <person name="Spilker T."/>
            <person name="Lipuma J."/>
        </authorList>
    </citation>
    <scope>NUCLEOTIDE SEQUENCE [LARGE SCALE GENOMIC DNA]</scope>
    <source>
        <strain evidence="4">AU8256</strain>
    </source>
</reference>
<keyword evidence="1" id="KW-0812">Transmembrane</keyword>
<proteinExistence type="predicted"/>
<accession>A0A261W1Z2</accession>
<name>A0A261W1Z2_9BORD</name>
<dbReference type="InterPro" id="IPR012495">
    <property type="entry name" value="TadE-like_dom"/>
</dbReference>
<dbReference type="Pfam" id="PF07811">
    <property type="entry name" value="TadE"/>
    <property type="match status" value="1"/>
</dbReference>
<evidence type="ECO:0000259" key="2">
    <source>
        <dbReference type="Pfam" id="PF07811"/>
    </source>
</evidence>
<feature type="transmembrane region" description="Helical" evidence="1">
    <location>
        <begin position="21"/>
        <end position="45"/>
    </location>
</feature>
<gene>
    <name evidence="3" type="ORF">CAL24_07525</name>
</gene>
<dbReference type="AlphaFoldDB" id="A0A261W1Z2"/>
<comment type="caution">
    <text evidence="3">The sequence shown here is derived from an EMBL/GenBank/DDBJ whole genome shotgun (WGS) entry which is preliminary data.</text>
</comment>
<dbReference type="RefSeq" id="WP_051439341.1">
    <property type="nucleotide sequence ID" value="NZ_NEVT01000003.1"/>
</dbReference>
<keyword evidence="1" id="KW-0472">Membrane</keyword>
<evidence type="ECO:0000313" key="4">
    <source>
        <dbReference type="Proteomes" id="UP000215633"/>
    </source>
</evidence>
<dbReference type="EMBL" id="NEVT01000003">
    <property type="protein sequence ID" value="OZI79762.1"/>
    <property type="molecule type" value="Genomic_DNA"/>
</dbReference>
<feature type="domain" description="TadE-like" evidence="2">
    <location>
        <begin position="17"/>
        <end position="59"/>
    </location>
</feature>
<protein>
    <submittedName>
        <fullName evidence="3">Pilus assembly protein</fullName>
    </submittedName>
</protein>
<dbReference type="Proteomes" id="UP000215633">
    <property type="component" value="Unassembled WGS sequence"/>
</dbReference>
<evidence type="ECO:0000313" key="3">
    <source>
        <dbReference type="EMBL" id="OZI79762.1"/>
    </source>
</evidence>
<keyword evidence="4" id="KW-1185">Reference proteome</keyword>
<evidence type="ECO:0000256" key="1">
    <source>
        <dbReference type="SAM" id="Phobius"/>
    </source>
</evidence>
<sequence length="164" mass="16761">MNIRRIVPAATRGRQGGVAAIEFALVVTLMLLLLLAVVGYGALFWTQQQLSAAAGEGARAGMLARYAGRADVQGAACDAALDVFGPATRVACNRAAGPAACAWTGAGGAAVGCVDVVLRYDMAQWPLLRSFHGLLDLATGGAADGLVPVTLTARAVIQITQEPL</sequence>
<keyword evidence="1" id="KW-1133">Transmembrane helix</keyword>